<keyword evidence="6" id="KW-1185">Reference proteome</keyword>
<evidence type="ECO:0000313" key="5">
    <source>
        <dbReference type="EMBL" id="MXO51742.1"/>
    </source>
</evidence>
<evidence type="ECO:0000256" key="2">
    <source>
        <dbReference type="ARBA" id="ARBA00022643"/>
    </source>
</evidence>
<dbReference type="PANTHER" id="PTHR47429">
    <property type="entry name" value="PROTEIN TWIN LOV 1"/>
    <property type="match status" value="1"/>
</dbReference>
<evidence type="ECO:0000256" key="3">
    <source>
        <dbReference type="ARBA" id="ARBA00022991"/>
    </source>
</evidence>
<dbReference type="AlphaFoldDB" id="A0A844Y3U9"/>
<keyword evidence="3" id="KW-0157">Chromophore</keyword>
<dbReference type="EMBL" id="WTYF01000004">
    <property type="protein sequence ID" value="MXO51742.1"/>
    <property type="molecule type" value="Genomic_DNA"/>
</dbReference>
<dbReference type="Proteomes" id="UP000444185">
    <property type="component" value="Unassembled WGS sequence"/>
</dbReference>
<evidence type="ECO:0000313" key="6">
    <source>
        <dbReference type="Proteomes" id="UP000444185"/>
    </source>
</evidence>
<evidence type="ECO:0000256" key="1">
    <source>
        <dbReference type="ARBA" id="ARBA00022630"/>
    </source>
</evidence>
<dbReference type="OrthoDB" id="7991996at2"/>
<name>A0A844Y3U9_9SPHN</name>
<dbReference type="Pfam" id="PF13426">
    <property type="entry name" value="PAS_9"/>
    <property type="match status" value="1"/>
</dbReference>
<organism evidence="5 6">
    <name type="scientific">Qipengyuania gaetbuli</name>
    <dbReference type="NCBI Taxonomy" id="266952"/>
    <lineage>
        <taxon>Bacteria</taxon>
        <taxon>Pseudomonadati</taxon>
        <taxon>Pseudomonadota</taxon>
        <taxon>Alphaproteobacteria</taxon>
        <taxon>Sphingomonadales</taxon>
        <taxon>Erythrobacteraceae</taxon>
        <taxon>Qipengyuania</taxon>
    </lineage>
</organism>
<evidence type="ECO:0000259" key="4">
    <source>
        <dbReference type="Pfam" id="PF13426"/>
    </source>
</evidence>
<protein>
    <submittedName>
        <fullName evidence="5">PAS domain-containing protein</fullName>
    </submittedName>
</protein>
<proteinExistence type="predicted"/>
<reference evidence="5 6" key="1">
    <citation type="submission" date="2019-12" db="EMBL/GenBank/DDBJ databases">
        <title>Genomic-based taxomic classification of the family Erythrobacteraceae.</title>
        <authorList>
            <person name="Xu L."/>
        </authorList>
    </citation>
    <scope>NUCLEOTIDE SEQUENCE [LARGE SCALE GENOMIC DNA]</scope>
    <source>
        <strain evidence="5 6">DSM 16225</strain>
    </source>
</reference>
<keyword evidence="1" id="KW-0285">Flavoprotein</keyword>
<sequence>MSESGSMYWWKEDSEPAPGFGDLMQRSKVPLTLADVRLPDAPLIGVNEAFCQVTQYAPELCLGRNCRFLQPPGGAGPVRQRMRDFIANDRIEDGKFLVPNVRADGSPFLNLVYMTKLQYRNEIAYIFGSQFEIRRHGEEALQIYETALKQDIRQLGSIAGEMGIVMLGTYEQLASSHSIIAKLRMSGLKGD</sequence>
<comment type="caution">
    <text evidence="5">The sequence shown here is derived from an EMBL/GenBank/DDBJ whole genome shotgun (WGS) entry which is preliminary data.</text>
</comment>
<keyword evidence="2" id="KW-0288">FMN</keyword>
<dbReference type="RefSeq" id="WP_160608448.1">
    <property type="nucleotide sequence ID" value="NZ_WTYF01000004.1"/>
</dbReference>
<dbReference type="InterPro" id="IPR000014">
    <property type="entry name" value="PAS"/>
</dbReference>
<dbReference type="SUPFAM" id="SSF55785">
    <property type="entry name" value="PYP-like sensor domain (PAS domain)"/>
    <property type="match status" value="1"/>
</dbReference>
<gene>
    <name evidence="5" type="ORF">GRI42_10550</name>
</gene>
<accession>A0A844Y3U9</accession>
<dbReference type="PANTHER" id="PTHR47429:SF2">
    <property type="entry name" value="PROTEIN TWIN LOV 1"/>
    <property type="match status" value="1"/>
</dbReference>
<dbReference type="InterPro" id="IPR035965">
    <property type="entry name" value="PAS-like_dom_sf"/>
</dbReference>
<dbReference type="Gene3D" id="3.30.450.20">
    <property type="entry name" value="PAS domain"/>
    <property type="match status" value="1"/>
</dbReference>
<feature type="domain" description="PAS" evidence="4">
    <location>
        <begin position="39"/>
        <end position="121"/>
    </location>
</feature>